<sequence>MAPQIKGPDGLHYLAEIYNDNCTDFEYTEFASYGPDDELYFGHLSIPKLKISYEQFTSALVRVPDEHLYPKAPPNIMIAPESSANDLYIKRPRLTMYQVYKEANDHTIMPALLIEEAVALEIVSQHPHSNIVRYHGCRVRRDRITGLVLDRYASDLHKFMRKGVGKVDKSSFMEALESAVQHLHSHGMAHNDINPKNIMVNKDNMPVLVDFGSCNKIGDKLKTSGGTPAWIEGDHNEYKTSEAQHDLFALGKIREWLDNPVFK</sequence>
<dbReference type="SUPFAM" id="SSF56112">
    <property type="entry name" value="Protein kinase-like (PK-like)"/>
    <property type="match status" value="1"/>
</dbReference>
<dbReference type="PROSITE" id="PS50011">
    <property type="entry name" value="PROTEIN_KINASE_DOM"/>
    <property type="match status" value="1"/>
</dbReference>
<dbReference type="PANTHER" id="PTHR48011">
    <property type="entry name" value="CCR4-NOT TRANSCRIPTIONAL COMPLEX SUBUNIT CAF120-RELATED"/>
    <property type="match status" value="1"/>
</dbReference>
<name>A0A2B7YTT1_POLH7</name>
<dbReference type="Proteomes" id="UP000224634">
    <property type="component" value="Unassembled WGS sequence"/>
</dbReference>
<dbReference type="InterPro" id="IPR052751">
    <property type="entry name" value="Plant_MAPKKK"/>
</dbReference>
<evidence type="ECO:0000313" key="2">
    <source>
        <dbReference type="EMBL" id="PGH27454.1"/>
    </source>
</evidence>
<dbReference type="PANTHER" id="PTHR48011:SF4">
    <property type="entry name" value="MITOGEN-ACTIVATED PROTEIN KINASE KINASE KINASE 19"/>
    <property type="match status" value="1"/>
</dbReference>
<reference evidence="2 3" key="1">
    <citation type="submission" date="2017-10" db="EMBL/GenBank/DDBJ databases">
        <title>Comparative genomics in systemic dimorphic fungi from Ajellomycetaceae.</title>
        <authorList>
            <person name="Munoz J.F."/>
            <person name="Mcewen J.G."/>
            <person name="Clay O.K."/>
            <person name="Cuomo C.A."/>
        </authorList>
    </citation>
    <scope>NUCLEOTIDE SEQUENCE [LARGE SCALE GENOMIC DNA]</scope>
    <source>
        <strain evidence="2 3">UAMH7299</strain>
    </source>
</reference>
<dbReference type="STRING" id="1447883.A0A2B7YTT1"/>
<gene>
    <name evidence="2" type="ORF">AJ80_00933</name>
</gene>
<keyword evidence="3" id="KW-1185">Reference proteome</keyword>
<dbReference type="Gene3D" id="1.10.510.10">
    <property type="entry name" value="Transferase(Phosphotransferase) domain 1"/>
    <property type="match status" value="1"/>
</dbReference>
<evidence type="ECO:0000259" key="1">
    <source>
        <dbReference type="PROSITE" id="PS50011"/>
    </source>
</evidence>
<dbReference type="Pfam" id="PF00069">
    <property type="entry name" value="Pkinase"/>
    <property type="match status" value="1"/>
</dbReference>
<evidence type="ECO:0000313" key="3">
    <source>
        <dbReference type="Proteomes" id="UP000224634"/>
    </source>
</evidence>
<dbReference type="InterPro" id="IPR011009">
    <property type="entry name" value="Kinase-like_dom_sf"/>
</dbReference>
<organism evidence="2 3">
    <name type="scientific">Polytolypa hystricis (strain UAMH7299)</name>
    <dbReference type="NCBI Taxonomy" id="1447883"/>
    <lineage>
        <taxon>Eukaryota</taxon>
        <taxon>Fungi</taxon>
        <taxon>Dikarya</taxon>
        <taxon>Ascomycota</taxon>
        <taxon>Pezizomycotina</taxon>
        <taxon>Eurotiomycetes</taxon>
        <taxon>Eurotiomycetidae</taxon>
        <taxon>Onygenales</taxon>
        <taxon>Onygenales incertae sedis</taxon>
        <taxon>Polytolypa</taxon>
    </lineage>
</organism>
<dbReference type="InterPro" id="IPR000719">
    <property type="entry name" value="Prot_kinase_dom"/>
</dbReference>
<dbReference type="OrthoDB" id="4062651at2759"/>
<proteinExistence type="predicted"/>
<dbReference type="GO" id="GO:0007165">
    <property type="term" value="P:signal transduction"/>
    <property type="evidence" value="ECO:0007669"/>
    <property type="project" value="TreeGrafter"/>
</dbReference>
<protein>
    <recommendedName>
        <fullName evidence="1">Protein kinase domain-containing protein</fullName>
    </recommendedName>
</protein>
<feature type="domain" description="Protein kinase" evidence="1">
    <location>
        <begin position="25"/>
        <end position="263"/>
    </location>
</feature>
<dbReference type="SMART" id="SM00220">
    <property type="entry name" value="S_TKc"/>
    <property type="match status" value="1"/>
</dbReference>
<comment type="caution">
    <text evidence="2">The sequence shown here is derived from an EMBL/GenBank/DDBJ whole genome shotgun (WGS) entry which is preliminary data.</text>
</comment>
<dbReference type="AlphaFoldDB" id="A0A2B7YTT1"/>
<dbReference type="EMBL" id="PDNA01000007">
    <property type="protein sequence ID" value="PGH27454.1"/>
    <property type="molecule type" value="Genomic_DNA"/>
</dbReference>
<accession>A0A2B7YTT1</accession>
<dbReference type="GO" id="GO:0004672">
    <property type="term" value="F:protein kinase activity"/>
    <property type="evidence" value="ECO:0007669"/>
    <property type="project" value="InterPro"/>
</dbReference>
<dbReference type="GO" id="GO:0005524">
    <property type="term" value="F:ATP binding"/>
    <property type="evidence" value="ECO:0007669"/>
    <property type="project" value="InterPro"/>
</dbReference>